<evidence type="ECO:0000256" key="1">
    <source>
        <dbReference type="SAM" id="MobiDB-lite"/>
    </source>
</evidence>
<protein>
    <recommendedName>
        <fullName evidence="4">DNA-directed RNA polymerase III subunit RPC5</fullName>
    </recommendedName>
</protein>
<evidence type="ECO:0008006" key="4">
    <source>
        <dbReference type="Google" id="ProtNLM"/>
    </source>
</evidence>
<dbReference type="eggNOG" id="KOG2354">
    <property type="taxonomic scope" value="Eukaryota"/>
</dbReference>
<evidence type="ECO:0000313" key="3">
    <source>
        <dbReference type="Proteomes" id="UP000008068"/>
    </source>
</evidence>
<dbReference type="Proteomes" id="UP000008068">
    <property type="component" value="Unassembled WGS sequence"/>
</dbReference>
<dbReference type="STRING" id="135651.G0MYZ0"/>
<dbReference type="AlphaFoldDB" id="G0MYZ0"/>
<feature type="region of interest" description="Disordered" evidence="1">
    <location>
        <begin position="170"/>
        <end position="225"/>
    </location>
</feature>
<dbReference type="GO" id="GO:0042797">
    <property type="term" value="P:tRNA transcription by RNA polymerase III"/>
    <property type="evidence" value="ECO:0007669"/>
    <property type="project" value="TreeGrafter"/>
</dbReference>
<accession>G0MYZ0</accession>
<dbReference type="PANTHER" id="PTHR12069">
    <property type="entry name" value="DNA-DIRECTED RNA POLYMERASES III 80 KDA POLYPEPTIDE RNA POLYMERASE III SUBUNIT 5"/>
    <property type="match status" value="1"/>
</dbReference>
<dbReference type="EMBL" id="GL379821">
    <property type="protein sequence ID" value="EGT47843.1"/>
    <property type="molecule type" value="Genomic_DNA"/>
</dbReference>
<dbReference type="OrthoDB" id="340681at2759"/>
<dbReference type="HOGENOM" id="CLU_044519_0_0_1"/>
<dbReference type="InParanoid" id="G0MYZ0"/>
<reference evidence="3" key="1">
    <citation type="submission" date="2011-07" db="EMBL/GenBank/DDBJ databases">
        <authorList>
            <consortium name="Caenorhabditis brenneri Sequencing and Analysis Consortium"/>
            <person name="Wilson R.K."/>
        </authorList>
    </citation>
    <scope>NUCLEOTIDE SEQUENCE [LARGE SCALE GENOMIC DNA]</scope>
    <source>
        <strain evidence="3">PB2801</strain>
    </source>
</reference>
<feature type="compositionally biased region" description="Acidic residues" evidence="1">
    <location>
        <begin position="181"/>
        <end position="191"/>
    </location>
</feature>
<dbReference type="GO" id="GO:0005666">
    <property type="term" value="C:RNA polymerase III complex"/>
    <property type="evidence" value="ECO:0007669"/>
    <property type="project" value="TreeGrafter"/>
</dbReference>
<gene>
    <name evidence="2" type="ORF">CAEBREN_23288</name>
</gene>
<dbReference type="Pfam" id="PF04801">
    <property type="entry name" value="RPC5"/>
    <property type="match status" value="1"/>
</dbReference>
<dbReference type="FunCoup" id="G0MYZ0">
    <property type="interactions" value="2989"/>
</dbReference>
<organism evidence="3">
    <name type="scientific">Caenorhabditis brenneri</name>
    <name type="common">Nematode worm</name>
    <dbReference type="NCBI Taxonomy" id="135651"/>
    <lineage>
        <taxon>Eukaryota</taxon>
        <taxon>Metazoa</taxon>
        <taxon>Ecdysozoa</taxon>
        <taxon>Nematoda</taxon>
        <taxon>Chromadorea</taxon>
        <taxon>Rhabditida</taxon>
        <taxon>Rhabditina</taxon>
        <taxon>Rhabditomorpha</taxon>
        <taxon>Rhabditoidea</taxon>
        <taxon>Rhabditidae</taxon>
        <taxon>Peloderinae</taxon>
        <taxon>Caenorhabditis</taxon>
    </lineage>
</organism>
<proteinExistence type="predicted"/>
<keyword evidence="3" id="KW-1185">Reference proteome</keyword>
<sequence>MSADETADGEIISPIKTAVKKPEFLSDDEGSSEDQVLWERKIVVCNSIPNTEMFCVSYPPSKRDAWDGKRLPTARYKKNVRLLEMRFMTDTTNGSYDKKKAESMYADGGSPQKGNGAGIPPRSNEEQYEGRAFVHDHPIANAIGFLKNDEFFVHPLAGSFEMRKSIRALNKKRKGGKSGNSDDDSTGDEEGRESNQKPTSSAVRVKFSRPETERQKKRREASALHREKKIANDLWIPMNVYLNEDDHVTAKVQQISGKEFERQIPMIEPSMSIRDLVNKAIICGVKEELVIESGKEHMLSKQRIDELSGPELQLKAHMVKSHVMKTSEMRRLIDPNLMSTEAMLKELEKCSRLVNGVWVLDSNLMFKNLPSVHKNTHDLFRAELWRNARDLALCLIDGGHRVTRSTLITCFKLNEKDADEILSTFGTRCEVSRSWKLRIERDEDFLNDPLMRKYVISEKEKWIQKFYELDKMFQTSLKSPKKN</sequence>
<name>G0MYZ0_CAEBE</name>
<feature type="compositionally biased region" description="Basic and acidic residues" evidence="1">
    <location>
        <begin position="208"/>
        <end position="225"/>
    </location>
</feature>
<feature type="region of interest" description="Disordered" evidence="1">
    <location>
        <begin position="102"/>
        <end position="125"/>
    </location>
</feature>
<evidence type="ECO:0000313" key="2">
    <source>
        <dbReference type="EMBL" id="EGT47843.1"/>
    </source>
</evidence>
<dbReference type="InterPro" id="IPR006886">
    <property type="entry name" value="RNA_pol_III_Rpc5"/>
</dbReference>
<dbReference type="PANTHER" id="PTHR12069:SF0">
    <property type="entry name" value="DNA-DIRECTED RNA POLYMERASE III SUBUNIT RPC5"/>
    <property type="match status" value="1"/>
</dbReference>